<feature type="domain" description="Predicted membrane protein YciQ-like C-terminal" evidence="5">
    <location>
        <begin position="270"/>
        <end position="498"/>
    </location>
</feature>
<feature type="signal peptide" evidence="3">
    <location>
        <begin position="1"/>
        <end position="21"/>
    </location>
</feature>
<feature type="compositionally biased region" description="Gly residues" evidence="1">
    <location>
        <begin position="552"/>
        <end position="570"/>
    </location>
</feature>
<accession>A0ABW1S8V2</accession>
<evidence type="ECO:0000259" key="4">
    <source>
        <dbReference type="Pfam" id="PF09972"/>
    </source>
</evidence>
<feature type="transmembrane region" description="Helical" evidence="2">
    <location>
        <begin position="235"/>
        <end position="255"/>
    </location>
</feature>
<dbReference type="InterPro" id="IPR048389">
    <property type="entry name" value="YciQ-like_C"/>
</dbReference>
<keyword evidence="7" id="KW-1185">Reference proteome</keyword>
<gene>
    <name evidence="6" type="ORF">ACFQDM_06205</name>
</gene>
<name>A0ABW1S8V2_9PROT</name>
<proteinExistence type="predicted"/>
<evidence type="ECO:0000256" key="1">
    <source>
        <dbReference type="SAM" id="MobiDB-lite"/>
    </source>
</evidence>
<reference evidence="7" key="1">
    <citation type="journal article" date="2019" name="Int. J. Syst. Evol. Microbiol.">
        <title>The Global Catalogue of Microorganisms (GCM) 10K type strain sequencing project: providing services to taxonomists for standard genome sequencing and annotation.</title>
        <authorList>
            <consortium name="The Broad Institute Genomics Platform"/>
            <consortium name="The Broad Institute Genome Sequencing Center for Infectious Disease"/>
            <person name="Wu L."/>
            <person name="Ma J."/>
        </authorList>
    </citation>
    <scope>NUCLEOTIDE SEQUENCE [LARGE SCALE GENOMIC DNA]</scope>
    <source>
        <strain evidence="7">CGMCC-1.15741</strain>
    </source>
</reference>
<keyword evidence="2" id="KW-0472">Membrane</keyword>
<feature type="transmembrane region" description="Helical" evidence="2">
    <location>
        <begin position="411"/>
        <end position="431"/>
    </location>
</feature>
<comment type="caution">
    <text evidence="6">The sequence shown here is derived from an EMBL/GenBank/DDBJ whole genome shotgun (WGS) entry which is preliminary data.</text>
</comment>
<dbReference type="Pfam" id="PF09972">
    <property type="entry name" value="DUF2207"/>
    <property type="match status" value="1"/>
</dbReference>
<evidence type="ECO:0000256" key="2">
    <source>
        <dbReference type="SAM" id="Phobius"/>
    </source>
</evidence>
<organism evidence="6 7">
    <name type="scientific">Ponticaulis profundi</name>
    <dbReference type="NCBI Taxonomy" id="2665222"/>
    <lineage>
        <taxon>Bacteria</taxon>
        <taxon>Pseudomonadati</taxon>
        <taxon>Pseudomonadota</taxon>
        <taxon>Alphaproteobacteria</taxon>
        <taxon>Hyphomonadales</taxon>
        <taxon>Hyphomonadaceae</taxon>
        <taxon>Ponticaulis</taxon>
    </lineage>
</organism>
<evidence type="ECO:0000256" key="3">
    <source>
        <dbReference type="SAM" id="SignalP"/>
    </source>
</evidence>
<feature type="region of interest" description="Disordered" evidence="1">
    <location>
        <begin position="538"/>
        <end position="570"/>
    </location>
</feature>
<evidence type="ECO:0000313" key="6">
    <source>
        <dbReference type="EMBL" id="MFC6197662.1"/>
    </source>
</evidence>
<dbReference type="Proteomes" id="UP001596303">
    <property type="component" value="Unassembled WGS sequence"/>
</dbReference>
<keyword evidence="3" id="KW-0732">Signal</keyword>
<feature type="chain" id="PRO_5046911350" evidence="3">
    <location>
        <begin position="22"/>
        <end position="570"/>
    </location>
</feature>
<dbReference type="InterPro" id="IPR018702">
    <property type="entry name" value="DUF2207"/>
</dbReference>
<dbReference type="Pfam" id="PF20990">
    <property type="entry name" value="DUF2207_C"/>
    <property type="match status" value="1"/>
</dbReference>
<evidence type="ECO:0000313" key="7">
    <source>
        <dbReference type="Proteomes" id="UP001596303"/>
    </source>
</evidence>
<protein>
    <submittedName>
        <fullName evidence="6">DUF2207 domain-containing protein</fullName>
    </submittedName>
</protein>
<dbReference type="RefSeq" id="WP_377376884.1">
    <property type="nucleotide sequence ID" value="NZ_JBHSSW010000005.1"/>
</dbReference>
<dbReference type="EMBL" id="JBHSSW010000005">
    <property type="protein sequence ID" value="MFC6197662.1"/>
    <property type="molecule type" value="Genomic_DNA"/>
</dbReference>
<evidence type="ECO:0000259" key="5">
    <source>
        <dbReference type="Pfam" id="PF20990"/>
    </source>
</evidence>
<keyword evidence="2" id="KW-1133">Transmembrane helix</keyword>
<keyword evidence="2" id="KW-0812">Transmembrane</keyword>
<feature type="transmembrane region" description="Helical" evidence="2">
    <location>
        <begin position="386"/>
        <end position="405"/>
    </location>
</feature>
<sequence>MRLPVLLTLLFALLFAGQAQASERIHQFDAEIQVRTDGDVIVTETITLTAEHYQVSRGIFRDLPRYYLAETGEKFRYGYDVLNVTRNGEQEPYKTLSDGNAFQIRIGDADKLLPKGQQQTYKIRYRVKNQVRYFDDHDELMWNVTGDYWGFPIDASQATIILPQGVQPTFLKGYTGAYGESGSDYTASHNGNVALFSLTKGLKLREGFTIAVGLPKGAIDPPSAADKGAILWQRYAGLGLLLLSVLGVFGFYFFSWQKVGKDAARLPVYPRYHPPKKLSPIAAHYVFFRTLKNNDGLIGTLMDLAVKGFLSLKVEKKKVTLTKTDPPRNTQLPGHERKFYNAILKNSNRSRTLGEGYDADFASALSTMNTSIQKTYGDDYFRWNTGYMAIAIFASVSFFIIAAFLTLNWTVWHFVITGVLVVINLAFFYFLPAQTAKGEKLRSEIAGFRLYLETAEKDVLNAAEVHGDKPPPMSKDRYEALLPFAMALGVEKPWSKYFEKVLPEEARDYDPSWNRGGRLAGATLASFSHSVSSGISSGVSTAAVRPSSGSSSSGGGFSGGGGGGGGGGGW</sequence>
<feature type="domain" description="DUF2207" evidence="4">
    <location>
        <begin position="24"/>
        <end position="195"/>
    </location>
</feature>